<comment type="subcellular location">
    <subcellularLocation>
        <location evidence="1">Cell envelope</location>
    </subcellularLocation>
</comment>
<protein>
    <submittedName>
        <fullName evidence="9">MexE family multidrug efflux RND transporter periplasmic adaptor subunit</fullName>
    </submittedName>
</protein>
<keyword evidence="3" id="KW-0175">Coiled coil</keyword>
<dbReference type="InterPro" id="IPR058627">
    <property type="entry name" value="MdtA-like_C"/>
</dbReference>
<comment type="similarity">
    <text evidence="2">Belongs to the membrane fusion protein (MFP) (TC 8.A.1) family.</text>
</comment>
<dbReference type="Proteomes" id="UP001161409">
    <property type="component" value="Unassembled WGS sequence"/>
</dbReference>
<feature type="domain" description="Multidrug resistance protein MdtA-like alpha-helical hairpin" evidence="5">
    <location>
        <begin position="106"/>
        <end position="174"/>
    </location>
</feature>
<proteinExistence type="inferred from homology"/>
<dbReference type="EMBL" id="BSNF01000008">
    <property type="protein sequence ID" value="GLQ06879.1"/>
    <property type="molecule type" value="Genomic_DNA"/>
</dbReference>
<feature type="domain" description="Multidrug resistance protein MdtA-like beta-barrel" evidence="7">
    <location>
        <begin position="210"/>
        <end position="292"/>
    </location>
</feature>
<organism evidence="9 10">
    <name type="scientific">Sneathiella chinensis</name>
    <dbReference type="NCBI Taxonomy" id="349750"/>
    <lineage>
        <taxon>Bacteria</taxon>
        <taxon>Pseudomonadati</taxon>
        <taxon>Pseudomonadota</taxon>
        <taxon>Alphaproteobacteria</taxon>
        <taxon>Sneathiellales</taxon>
        <taxon>Sneathiellaceae</taxon>
        <taxon>Sneathiella</taxon>
    </lineage>
</organism>
<dbReference type="InterPro" id="IPR058625">
    <property type="entry name" value="MdtA-like_BSH"/>
</dbReference>
<evidence type="ECO:0000256" key="2">
    <source>
        <dbReference type="ARBA" id="ARBA00009477"/>
    </source>
</evidence>
<dbReference type="PANTHER" id="PTHR30158">
    <property type="entry name" value="ACRA/E-RELATED COMPONENT OF DRUG EFFLUX TRANSPORTER"/>
    <property type="match status" value="1"/>
</dbReference>
<feature type="coiled-coil region" evidence="3">
    <location>
        <begin position="105"/>
        <end position="170"/>
    </location>
</feature>
<dbReference type="Pfam" id="PF25876">
    <property type="entry name" value="HH_MFP_RND"/>
    <property type="match status" value="1"/>
</dbReference>
<dbReference type="InterPro" id="IPR058626">
    <property type="entry name" value="MdtA-like_b-barrel"/>
</dbReference>
<accession>A0ABQ5U6J3</accession>
<evidence type="ECO:0000313" key="10">
    <source>
        <dbReference type="Proteomes" id="UP001161409"/>
    </source>
</evidence>
<dbReference type="InterPro" id="IPR058624">
    <property type="entry name" value="MdtA-like_HH"/>
</dbReference>
<dbReference type="Pfam" id="PF25917">
    <property type="entry name" value="BSH_RND"/>
    <property type="match status" value="1"/>
</dbReference>
<dbReference type="Pfam" id="PF25967">
    <property type="entry name" value="RND-MFP_C"/>
    <property type="match status" value="1"/>
</dbReference>
<keyword evidence="10" id="KW-1185">Reference proteome</keyword>
<dbReference type="Gene3D" id="2.40.50.100">
    <property type="match status" value="1"/>
</dbReference>
<feature type="domain" description="Multidrug resistance protein MdtA-like C-terminal permuted SH3" evidence="8">
    <location>
        <begin position="300"/>
        <end position="360"/>
    </location>
</feature>
<evidence type="ECO:0000256" key="1">
    <source>
        <dbReference type="ARBA" id="ARBA00004196"/>
    </source>
</evidence>
<sequence>MLTTTKSLSAVLSLLTLLPLLAACDEDQPAAPMQAPTPTVVAVPVTTKEVREEGSFVGRVEAVETFQVRARVQGFVEEKKFEDGAFIQKGDPLFLIEPAPFRNEIDRIKAEIEGAKAVQREAELALERGRELLKKGNVSRARFDETEATAAKAEADLMRLDANLRQAELQLSYTEISSPISGRIGRSAISVGNLVTPSSGVLAEVVSMDPVYATIAISERQLIDFRRSGVGQDNNDAIARLRLSDGSDYAHPGTVDFVDNKVDPSTDTITIRAVFPNPDFILFPNEFVTMSVARNETARALVVSQAAIQENLSGRFVLIVDENSRIKVRTVELGAEIGDGFVVNSGLEEGDMVVVEGLQKVQPDQEVKVLSATDNRE</sequence>
<name>A0ABQ5U6J3_9PROT</name>
<feature type="signal peptide" evidence="4">
    <location>
        <begin position="1"/>
        <end position="22"/>
    </location>
</feature>
<dbReference type="Pfam" id="PF25944">
    <property type="entry name" value="Beta-barrel_RND"/>
    <property type="match status" value="1"/>
</dbReference>
<feature type="chain" id="PRO_5047322199" evidence="4">
    <location>
        <begin position="23"/>
        <end position="377"/>
    </location>
</feature>
<dbReference type="Gene3D" id="2.40.420.20">
    <property type="match status" value="1"/>
</dbReference>
<keyword evidence="4" id="KW-0732">Signal</keyword>
<reference evidence="9" key="2">
    <citation type="submission" date="2023-01" db="EMBL/GenBank/DDBJ databases">
        <title>Draft genome sequence of Sneathiella chinensis strain NBRC 103408.</title>
        <authorList>
            <person name="Sun Q."/>
            <person name="Mori K."/>
        </authorList>
    </citation>
    <scope>NUCLEOTIDE SEQUENCE</scope>
    <source>
        <strain evidence="9">NBRC 103408</strain>
    </source>
</reference>
<dbReference type="Gene3D" id="2.40.30.170">
    <property type="match status" value="1"/>
</dbReference>
<comment type="caution">
    <text evidence="9">The sequence shown here is derived from an EMBL/GenBank/DDBJ whole genome shotgun (WGS) entry which is preliminary data.</text>
</comment>
<evidence type="ECO:0000256" key="3">
    <source>
        <dbReference type="SAM" id="Coils"/>
    </source>
</evidence>
<gene>
    <name evidence="9" type="ORF">GCM10007924_21000</name>
</gene>
<evidence type="ECO:0000256" key="4">
    <source>
        <dbReference type="SAM" id="SignalP"/>
    </source>
</evidence>
<evidence type="ECO:0000259" key="7">
    <source>
        <dbReference type="Pfam" id="PF25944"/>
    </source>
</evidence>
<evidence type="ECO:0000259" key="6">
    <source>
        <dbReference type="Pfam" id="PF25917"/>
    </source>
</evidence>
<evidence type="ECO:0000313" key="9">
    <source>
        <dbReference type="EMBL" id="GLQ06879.1"/>
    </source>
</evidence>
<evidence type="ECO:0000259" key="5">
    <source>
        <dbReference type="Pfam" id="PF25876"/>
    </source>
</evidence>
<dbReference type="NCBIfam" id="TIGR01730">
    <property type="entry name" value="RND_mfp"/>
    <property type="match status" value="1"/>
</dbReference>
<dbReference type="InterPro" id="IPR006143">
    <property type="entry name" value="RND_pump_MFP"/>
</dbReference>
<dbReference type="Gene3D" id="1.10.287.470">
    <property type="entry name" value="Helix hairpin bin"/>
    <property type="match status" value="1"/>
</dbReference>
<dbReference type="SUPFAM" id="SSF111369">
    <property type="entry name" value="HlyD-like secretion proteins"/>
    <property type="match status" value="1"/>
</dbReference>
<reference evidence="9" key="1">
    <citation type="journal article" date="2014" name="Int. J. Syst. Evol. Microbiol.">
        <title>Complete genome of a new Firmicutes species belonging to the dominant human colonic microbiota ('Ruminococcus bicirculans') reveals two chromosomes and a selective capacity to utilize plant glucans.</title>
        <authorList>
            <consortium name="NISC Comparative Sequencing Program"/>
            <person name="Wegmann U."/>
            <person name="Louis P."/>
            <person name="Goesmann A."/>
            <person name="Henrissat B."/>
            <person name="Duncan S.H."/>
            <person name="Flint H.J."/>
        </authorList>
    </citation>
    <scope>NUCLEOTIDE SEQUENCE</scope>
    <source>
        <strain evidence="9">NBRC 103408</strain>
    </source>
</reference>
<dbReference type="RefSeq" id="WP_169560979.1">
    <property type="nucleotide sequence ID" value="NZ_BSNF01000008.1"/>
</dbReference>
<evidence type="ECO:0000259" key="8">
    <source>
        <dbReference type="Pfam" id="PF25967"/>
    </source>
</evidence>
<feature type="domain" description="Multidrug resistance protein MdtA-like barrel-sandwich hybrid" evidence="6">
    <location>
        <begin position="65"/>
        <end position="197"/>
    </location>
</feature>
<dbReference type="PROSITE" id="PS51257">
    <property type="entry name" value="PROKAR_LIPOPROTEIN"/>
    <property type="match status" value="1"/>
</dbReference>